<sequence length="243" mass="26509">MVFTIQNADVKQGRVENALVIGVSHCAVFGAEDESGAAFTLLQAVQLVNERLLQLKTSDSSSVQMEVVLICTNIQQQQKDQIQTKTRESGLQIHRFSFYEDNLTDCLLENKVDLFLTTDSEEAKQAASKGVLCTLLDPLSAHGPSEQLRVMFCADAILDLNTGSHQAFWSHLGDIRQRLGVEDSPLALVLLSSHGGINACCSALRSLRTLGLSVDEAYCLGGSPRKPIMSLLRPHFLLGAPKE</sequence>
<evidence type="ECO:0008006" key="3">
    <source>
        <dbReference type="Google" id="ProtNLM"/>
    </source>
</evidence>
<evidence type="ECO:0000313" key="2">
    <source>
        <dbReference type="Proteomes" id="UP001497482"/>
    </source>
</evidence>
<evidence type="ECO:0000313" key="1">
    <source>
        <dbReference type="EMBL" id="CAL1594190.1"/>
    </source>
</evidence>
<dbReference type="EMBL" id="OZ035842">
    <property type="protein sequence ID" value="CAL1594190.1"/>
    <property type="molecule type" value="Genomic_DNA"/>
</dbReference>
<dbReference type="GO" id="GO:0000166">
    <property type="term" value="F:nucleotide binding"/>
    <property type="evidence" value="ECO:0007669"/>
    <property type="project" value="InterPro"/>
</dbReference>
<protein>
    <recommendedName>
        <fullName evidence="3">Cytosolic 5'-nucleotidase 1A-like</fullName>
    </recommendedName>
</protein>
<keyword evidence="2" id="KW-1185">Reference proteome</keyword>
<dbReference type="Pfam" id="PF06189">
    <property type="entry name" value="5-nucleotidase"/>
    <property type="match status" value="1"/>
</dbReference>
<dbReference type="AlphaFoldDB" id="A0AAV2KZG8"/>
<proteinExistence type="predicted"/>
<dbReference type="GO" id="GO:0009117">
    <property type="term" value="P:nucleotide metabolic process"/>
    <property type="evidence" value="ECO:0007669"/>
    <property type="project" value="InterPro"/>
</dbReference>
<dbReference type="GO" id="GO:0046085">
    <property type="term" value="P:adenosine metabolic process"/>
    <property type="evidence" value="ECO:0007669"/>
    <property type="project" value="TreeGrafter"/>
</dbReference>
<gene>
    <name evidence="1" type="ORF">KC01_LOCUS23176</name>
</gene>
<accession>A0AAV2KZG8</accession>
<dbReference type="Proteomes" id="UP001497482">
    <property type="component" value="Chromosome 20"/>
</dbReference>
<organism evidence="1 2">
    <name type="scientific">Knipowitschia caucasica</name>
    <name type="common">Caucasian dwarf goby</name>
    <name type="synonym">Pomatoschistus caucasicus</name>
    <dbReference type="NCBI Taxonomy" id="637954"/>
    <lineage>
        <taxon>Eukaryota</taxon>
        <taxon>Metazoa</taxon>
        <taxon>Chordata</taxon>
        <taxon>Craniata</taxon>
        <taxon>Vertebrata</taxon>
        <taxon>Euteleostomi</taxon>
        <taxon>Actinopterygii</taxon>
        <taxon>Neopterygii</taxon>
        <taxon>Teleostei</taxon>
        <taxon>Neoteleostei</taxon>
        <taxon>Acanthomorphata</taxon>
        <taxon>Gobiaria</taxon>
        <taxon>Gobiiformes</taxon>
        <taxon>Gobioidei</taxon>
        <taxon>Gobiidae</taxon>
        <taxon>Gobiinae</taxon>
        <taxon>Knipowitschia</taxon>
    </lineage>
</organism>
<dbReference type="GO" id="GO:0008253">
    <property type="term" value="F:5'-nucleotidase activity"/>
    <property type="evidence" value="ECO:0007669"/>
    <property type="project" value="InterPro"/>
</dbReference>
<name>A0AAV2KZG8_KNICA</name>
<dbReference type="PANTHER" id="PTHR31367:SF3">
    <property type="entry name" value="CYTOSOLIC 5'-NUCLEOTIDASE 1A"/>
    <property type="match status" value="1"/>
</dbReference>
<dbReference type="GO" id="GO:0005829">
    <property type="term" value="C:cytosol"/>
    <property type="evidence" value="ECO:0007669"/>
    <property type="project" value="TreeGrafter"/>
</dbReference>
<dbReference type="InterPro" id="IPR010394">
    <property type="entry name" value="5-nucleotidase"/>
</dbReference>
<reference evidence="1 2" key="1">
    <citation type="submission" date="2024-04" db="EMBL/GenBank/DDBJ databases">
        <authorList>
            <person name="Waldvogel A.-M."/>
            <person name="Schoenle A."/>
        </authorList>
    </citation>
    <scope>NUCLEOTIDE SEQUENCE [LARGE SCALE GENOMIC DNA]</scope>
</reference>
<dbReference type="GO" id="GO:0000287">
    <property type="term" value="F:magnesium ion binding"/>
    <property type="evidence" value="ECO:0007669"/>
    <property type="project" value="InterPro"/>
</dbReference>
<dbReference type="PANTHER" id="PTHR31367">
    <property type="entry name" value="CYTOSOLIC 5'-NUCLEOTIDASE 1 FAMILY MEMBER"/>
    <property type="match status" value="1"/>
</dbReference>